<accession>A0A0S4QS98</accession>
<keyword evidence="5 8" id="KW-1133">Transmembrane helix</keyword>
<proteinExistence type="predicted"/>
<reference evidence="11" key="1">
    <citation type="submission" date="2015-11" db="EMBL/GenBank/DDBJ databases">
        <authorList>
            <person name="Varghese N."/>
        </authorList>
    </citation>
    <scope>NUCLEOTIDE SEQUENCE [LARGE SCALE GENOMIC DNA]</scope>
    <source>
        <strain evidence="11">DSM 45899</strain>
    </source>
</reference>
<feature type="transmembrane region" description="Helical" evidence="8">
    <location>
        <begin position="175"/>
        <end position="195"/>
    </location>
</feature>
<comment type="subcellular location">
    <subcellularLocation>
        <location evidence="1">Cell membrane</location>
        <topology evidence="1">Multi-pass membrane protein</topology>
    </subcellularLocation>
</comment>
<evidence type="ECO:0000256" key="8">
    <source>
        <dbReference type="SAM" id="Phobius"/>
    </source>
</evidence>
<evidence type="ECO:0000259" key="9">
    <source>
        <dbReference type="Pfam" id="PF00528"/>
    </source>
</evidence>
<dbReference type="InterPro" id="IPR000515">
    <property type="entry name" value="MetI-like"/>
</dbReference>
<feature type="compositionally biased region" description="Pro residues" evidence="7">
    <location>
        <begin position="1"/>
        <end position="10"/>
    </location>
</feature>
<keyword evidence="6 8" id="KW-0472">Membrane</keyword>
<dbReference type="EMBL" id="FAOZ01000015">
    <property type="protein sequence ID" value="CUU57890.1"/>
    <property type="molecule type" value="Genomic_DNA"/>
</dbReference>
<feature type="region of interest" description="Disordered" evidence="7">
    <location>
        <begin position="1"/>
        <end position="75"/>
    </location>
</feature>
<evidence type="ECO:0000256" key="4">
    <source>
        <dbReference type="ARBA" id="ARBA00022692"/>
    </source>
</evidence>
<evidence type="ECO:0000256" key="3">
    <source>
        <dbReference type="ARBA" id="ARBA00022475"/>
    </source>
</evidence>
<feature type="compositionally biased region" description="Low complexity" evidence="7">
    <location>
        <begin position="44"/>
        <end position="61"/>
    </location>
</feature>
<feature type="transmembrane region" description="Helical" evidence="8">
    <location>
        <begin position="91"/>
        <end position="114"/>
    </location>
</feature>
<dbReference type="PANTHER" id="PTHR30151:SF20">
    <property type="entry name" value="ABC TRANSPORTER PERMEASE PROTEIN HI_0355-RELATED"/>
    <property type="match status" value="1"/>
</dbReference>
<dbReference type="AlphaFoldDB" id="A0A0S4QS98"/>
<dbReference type="GO" id="GO:0055085">
    <property type="term" value="P:transmembrane transport"/>
    <property type="evidence" value="ECO:0007669"/>
    <property type="project" value="InterPro"/>
</dbReference>
<evidence type="ECO:0000313" key="11">
    <source>
        <dbReference type="Proteomes" id="UP000198802"/>
    </source>
</evidence>
<gene>
    <name evidence="10" type="ORF">Ga0074812_11592</name>
</gene>
<dbReference type="SUPFAM" id="SSF161098">
    <property type="entry name" value="MetI-like"/>
    <property type="match status" value="1"/>
</dbReference>
<dbReference type="InterPro" id="IPR035906">
    <property type="entry name" value="MetI-like_sf"/>
</dbReference>
<feature type="transmembrane region" description="Helical" evidence="8">
    <location>
        <begin position="207"/>
        <end position="225"/>
    </location>
</feature>
<evidence type="ECO:0000313" key="10">
    <source>
        <dbReference type="EMBL" id="CUU57890.1"/>
    </source>
</evidence>
<feature type="domain" description="ABC transmembrane type-1" evidence="9">
    <location>
        <begin position="156"/>
        <end position="327"/>
    </location>
</feature>
<evidence type="ECO:0000256" key="7">
    <source>
        <dbReference type="SAM" id="MobiDB-lite"/>
    </source>
</evidence>
<feature type="transmembrane region" description="Helical" evidence="8">
    <location>
        <begin position="147"/>
        <end position="168"/>
    </location>
</feature>
<evidence type="ECO:0000256" key="2">
    <source>
        <dbReference type="ARBA" id="ARBA00022448"/>
    </source>
</evidence>
<keyword evidence="4 8" id="KW-0812">Transmembrane</keyword>
<evidence type="ECO:0000256" key="6">
    <source>
        <dbReference type="ARBA" id="ARBA00023136"/>
    </source>
</evidence>
<keyword evidence="2" id="KW-0813">Transport</keyword>
<feature type="transmembrane region" description="Helical" evidence="8">
    <location>
        <begin position="303"/>
        <end position="324"/>
    </location>
</feature>
<name>A0A0S4QS98_9ACTN</name>
<dbReference type="Proteomes" id="UP000198802">
    <property type="component" value="Unassembled WGS sequence"/>
</dbReference>
<feature type="transmembrane region" description="Helical" evidence="8">
    <location>
        <begin position="254"/>
        <end position="276"/>
    </location>
</feature>
<evidence type="ECO:0000256" key="5">
    <source>
        <dbReference type="ARBA" id="ARBA00022989"/>
    </source>
</evidence>
<dbReference type="Pfam" id="PF00528">
    <property type="entry name" value="BPD_transp_1"/>
    <property type="match status" value="1"/>
</dbReference>
<dbReference type="GO" id="GO:0005886">
    <property type="term" value="C:plasma membrane"/>
    <property type="evidence" value="ECO:0007669"/>
    <property type="project" value="UniProtKB-SubCell"/>
</dbReference>
<protein>
    <submittedName>
        <fullName evidence="10">ABC-type nitrate/sulfonate/bicarbonate transport system, permease component</fullName>
    </submittedName>
</protein>
<dbReference type="PANTHER" id="PTHR30151">
    <property type="entry name" value="ALKANE SULFONATE ABC TRANSPORTER-RELATED, MEMBRANE SUBUNIT"/>
    <property type="match status" value="1"/>
</dbReference>
<keyword evidence="3" id="KW-1003">Cell membrane</keyword>
<keyword evidence="11" id="KW-1185">Reference proteome</keyword>
<organism evidence="10 11">
    <name type="scientific">Parafrankia irregularis</name>
    <dbReference type="NCBI Taxonomy" id="795642"/>
    <lineage>
        <taxon>Bacteria</taxon>
        <taxon>Bacillati</taxon>
        <taxon>Actinomycetota</taxon>
        <taxon>Actinomycetes</taxon>
        <taxon>Frankiales</taxon>
        <taxon>Frankiaceae</taxon>
        <taxon>Parafrankia</taxon>
    </lineage>
</organism>
<evidence type="ECO:0000256" key="1">
    <source>
        <dbReference type="ARBA" id="ARBA00004651"/>
    </source>
</evidence>
<sequence>MSDPSAPPEVPDLVLSASSASSPASWVSVSVPTTDSDPREGDTGPDAAAGTTGAVGQTSGRAGDRAAGRADGPAAARRAGVPSAARPAAPAWIGGAVGVAGLVALWWLLAVTVLDRGGVVPTPWEVARALWEDRQLLWRSATATVSIAAQGWLVGNGLAIGLAILFFGVPVVERVLLQIGVASYCLPIIAIGPILTTVFDGSTPQKALAGISVFFTTLVGALLGLRAPDQASLDVIRASGGRVIDQMRFVRLRAALPSTFAALQIAAPAAILGAIIGEFLGADRGLGIAMVHSQQALEVPRTWALAMVASAIAGLGYAVTALLARLLMPWAPRGNPGGAR</sequence>
<feature type="compositionally biased region" description="Low complexity" evidence="7">
    <location>
        <begin position="11"/>
        <end position="32"/>
    </location>
</feature>